<feature type="domain" description="NmrA-like" evidence="1">
    <location>
        <begin position="5"/>
        <end position="115"/>
    </location>
</feature>
<dbReference type="InterPro" id="IPR050608">
    <property type="entry name" value="NmrA-type/Isoflavone_red_sf"/>
</dbReference>
<protein>
    <recommendedName>
        <fullName evidence="1">NmrA-like domain-containing protein</fullName>
    </recommendedName>
</protein>
<accession>A0AAN7G3H3</accession>
<name>A0AAN7G3H3_QUERU</name>
<dbReference type="SUPFAM" id="SSF51735">
    <property type="entry name" value="NAD(P)-binding Rossmann-fold domains"/>
    <property type="match status" value="1"/>
</dbReference>
<evidence type="ECO:0000313" key="2">
    <source>
        <dbReference type="EMBL" id="KAK4600860.1"/>
    </source>
</evidence>
<dbReference type="Proteomes" id="UP001324115">
    <property type="component" value="Unassembled WGS sequence"/>
</dbReference>
<dbReference type="GO" id="GO:0009807">
    <property type="term" value="P:lignan biosynthetic process"/>
    <property type="evidence" value="ECO:0007669"/>
    <property type="project" value="UniProtKB-ARBA"/>
</dbReference>
<organism evidence="2 3">
    <name type="scientific">Quercus rubra</name>
    <name type="common">Northern red oak</name>
    <name type="synonym">Quercus borealis</name>
    <dbReference type="NCBI Taxonomy" id="3512"/>
    <lineage>
        <taxon>Eukaryota</taxon>
        <taxon>Viridiplantae</taxon>
        <taxon>Streptophyta</taxon>
        <taxon>Embryophyta</taxon>
        <taxon>Tracheophyta</taxon>
        <taxon>Spermatophyta</taxon>
        <taxon>Magnoliopsida</taxon>
        <taxon>eudicotyledons</taxon>
        <taxon>Gunneridae</taxon>
        <taxon>Pentapetalae</taxon>
        <taxon>rosids</taxon>
        <taxon>fabids</taxon>
        <taxon>Fagales</taxon>
        <taxon>Fagaceae</taxon>
        <taxon>Quercus</taxon>
    </lineage>
</organism>
<sequence>MALGEKSKILIFGGTGYIGKFMVKASIFLGYPTYVYARPITPQTTPSKMDLHKDFQSVGVTIVQTYREELNEHEKIVSVLWEVDIVISMLAYPQVLDQLKIIDAIKVVDNIKQFVQLEQQQPPPFNIFLHHHLTRFLPSDFGCEENRVTPLAPFQDFLDKKKKIRRVIEEIGIPYTFVSANCFGAYFVNILLRPHEKQDDIVVYGSGKAKEHATVLSFIGPQKNIVSQLELISLWEKKTNRSFNTVYVPEEELVRLSKTTPAPNNIPVSILHNIFVKGELMNFGLGEDDIEASGLYPDLEYTTIDQLLDIFLVNPPKPTITAFE</sequence>
<dbReference type="Pfam" id="PF05368">
    <property type="entry name" value="NmrA"/>
    <property type="match status" value="3"/>
</dbReference>
<reference evidence="2 3" key="1">
    <citation type="journal article" date="2023" name="G3 (Bethesda)">
        <title>A haplotype-resolved chromosome-scale genome for Quercus rubra L. provides insights into the genetics of adaptive traits for red oak species.</title>
        <authorList>
            <person name="Kapoor B."/>
            <person name="Jenkins J."/>
            <person name="Schmutz J."/>
            <person name="Zhebentyayeva T."/>
            <person name="Kuelheim C."/>
            <person name="Coggeshall M."/>
            <person name="Heim C."/>
            <person name="Lasky J.R."/>
            <person name="Leites L."/>
            <person name="Islam-Faridi N."/>
            <person name="Romero-Severson J."/>
            <person name="DeLeo V.L."/>
            <person name="Lucas S.M."/>
            <person name="Lazic D."/>
            <person name="Gailing O."/>
            <person name="Carlson J."/>
            <person name="Staton M."/>
        </authorList>
    </citation>
    <scope>NUCLEOTIDE SEQUENCE [LARGE SCALE GENOMIC DNA]</scope>
    <source>
        <strain evidence="2">Pseudo-F2</strain>
    </source>
</reference>
<proteinExistence type="predicted"/>
<keyword evidence="3" id="KW-1185">Reference proteome</keyword>
<comment type="caution">
    <text evidence="2">The sequence shown here is derived from an EMBL/GenBank/DDBJ whole genome shotgun (WGS) entry which is preliminary data.</text>
</comment>
<dbReference type="Gene3D" id="3.40.50.720">
    <property type="entry name" value="NAD(P)-binding Rossmann-like Domain"/>
    <property type="match status" value="1"/>
</dbReference>
<dbReference type="EMBL" id="JAXUIC010000002">
    <property type="protein sequence ID" value="KAK4600860.1"/>
    <property type="molecule type" value="Genomic_DNA"/>
</dbReference>
<dbReference type="PANTHER" id="PTHR43349:SF9">
    <property type="entry name" value="PHENYLCOUMARAN BENZYLIC ETHER REDUCTASE-LIKE PROTEIN"/>
    <property type="match status" value="1"/>
</dbReference>
<gene>
    <name evidence="2" type="ORF">RGQ29_010461</name>
</gene>
<feature type="domain" description="NmrA-like" evidence="1">
    <location>
        <begin position="134"/>
        <end position="194"/>
    </location>
</feature>
<feature type="domain" description="NmrA-like" evidence="1">
    <location>
        <begin position="218"/>
        <end position="306"/>
    </location>
</feature>
<dbReference type="InterPro" id="IPR036291">
    <property type="entry name" value="NAD(P)-bd_dom_sf"/>
</dbReference>
<dbReference type="InterPro" id="IPR008030">
    <property type="entry name" value="NmrA-like"/>
</dbReference>
<dbReference type="AlphaFoldDB" id="A0AAN7G3H3"/>
<evidence type="ECO:0000313" key="3">
    <source>
        <dbReference type="Proteomes" id="UP001324115"/>
    </source>
</evidence>
<dbReference type="PANTHER" id="PTHR43349">
    <property type="entry name" value="PINORESINOL REDUCTASE-RELATED"/>
    <property type="match status" value="1"/>
</dbReference>
<evidence type="ECO:0000259" key="1">
    <source>
        <dbReference type="Pfam" id="PF05368"/>
    </source>
</evidence>
<dbReference type="Gene3D" id="3.90.25.10">
    <property type="entry name" value="UDP-galactose 4-epimerase, domain 1"/>
    <property type="match status" value="1"/>
</dbReference>